<dbReference type="PROSITE" id="PS50088">
    <property type="entry name" value="ANK_REPEAT"/>
    <property type="match status" value="3"/>
</dbReference>
<dbReference type="InterPro" id="IPR050745">
    <property type="entry name" value="Multifunctional_regulatory"/>
</dbReference>
<feature type="repeat" description="ANK" evidence="3">
    <location>
        <begin position="34"/>
        <end position="66"/>
    </location>
</feature>
<keyword evidence="1" id="KW-0677">Repeat</keyword>
<gene>
    <name evidence="4" type="ORF">VF724_13460</name>
</gene>
<dbReference type="PROSITE" id="PS50297">
    <property type="entry name" value="ANK_REP_REGION"/>
    <property type="match status" value="3"/>
</dbReference>
<dbReference type="Gene3D" id="1.25.40.20">
    <property type="entry name" value="Ankyrin repeat-containing domain"/>
    <property type="match status" value="2"/>
</dbReference>
<evidence type="ECO:0000256" key="1">
    <source>
        <dbReference type="ARBA" id="ARBA00022737"/>
    </source>
</evidence>
<dbReference type="SMART" id="SM00248">
    <property type="entry name" value="ANK"/>
    <property type="match status" value="5"/>
</dbReference>
<feature type="repeat" description="ANK" evidence="3">
    <location>
        <begin position="92"/>
        <end position="124"/>
    </location>
</feature>
<feature type="repeat" description="ANK" evidence="3">
    <location>
        <begin position="127"/>
        <end position="159"/>
    </location>
</feature>
<evidence type="ECO:0000313" key="4">
    <source>
        <dbReference type="EMBL" id="MEB3102673.1"/>
    </source>
</evidence>
<proteinExistence type="predicted"/>
<keyword evidence="2 3" id="KW-0040">ANK repeat</keyword>
<dbReference type="Pfam" id="PF12796">
    <property type="entry name" value="Ank_2"/>
    <property type="match status" value="2"/>
</dbReference>
<dbReference type="InterPro" id="IPR002110">
    <property type="entry name" value="Ankyrin_rpt"/>
</dbReference>
<sequence length="217" mass="23937">MIEELMLAAKNGDTETMQLILEKHPELLNATMPNGESPLTAALYYGKQKAVDFLLDAGVSVTIHEAAALGDTDTLSYMLDLEPRLISEYSFDGWTPLHLACFFGGYEAAELLIDRGADVLARSRNNLDNMPIHTAAAAKRTAIVRLLLERGADPNARQHGGWTPIQQSVKNFDAEMTELLIQQQADPDMAQDEGMTARTIAEEKGYTDILDILMRKS</sequence>
<dbReference type="RefSeq" id="WP_371754791.1">
    <property type="nucleotide sequence ID" value="NZ_JAYJLD010000020.1"/>
</dbReference>
<protein>
    <submittedName>
        <fullName evidence="4">Ankyrin repeat domain-containing protein</fullName>
    </submittedName>
</protein>
<evidence type="ECO:0000256" key="2">
    <source>
        <dbReference type="ARBA" id="ARBA00023043"/>
    </source>
</evidence>
<dbReference type="PRINTS" id="PR01415">
    <property type="entry name" value="ANKYRIN"/>
</dbReference>
<accession>A0ABU5ZJI1</accession>
<dbReference type="PANTHER" id="PTHR24189:SF50">
    <property type="entry name" value="ANKYRIN REPEAT AND SOCS BOX PROTEIN 2"/>
    <property type="match status" value="1"/>
</dbReference>
<keyword evidence="5" id="KW-1185">Reference proteome</keyword>
<dbReference type="EMBL" id="JAYJLD010000020">
    <property type="protein sequence ID" value="MEB3102673.1"/>
    <property type="molecule type" value="Genomic_DNA"/>
</dbReference>
<dbReference type="InterPro" id="IPR036770">
    <property type="entry name" value="Ankyrin_rpt-contain_sf"/>
</dbReference>
<organism evidence="4 5">
    <name type="scientific">Ferviditalea candida</name>
    <dbReference type="NCBI Taxonomy" id="3108399"/>
    <lineage>
        <taxon>Bacteria</taxon>
        <taxon>Bacillati</taxon>
        <taxon>Bacillota</taxon>
        <taxon>Bacilli</taxon>
        <taxon>Bacillales</taxon>
        <taxon>Paenibacillaceae</taxon>
        <taxon>Ferviditalea</taxon>
    </lineage>
</organism>
<comment type="caution">
    <text evidence="4">The sequence shown here is derived from an EMBL/GenBank/DDBJ whole genome shotgun (WGS) entry which is preliminary data.</text>
</comment>
<dbReference type="Proteomes" id="UP001310386">
    <property type="component" value="Unassembled WGS sequence"/>
</dbReference>
<evidence type="ECO:0000256" key="3">
    <source>
        <dbReference type="PROSITE-ProRule" id="PRU00023"/>
    </source>
</evidence>
<evidence type="ECO:0000313" key="5">
    <source>
        <dbReference type="Proteomes" id="UP001310386"/>
    </source>
</evidence>
<dbReference type="PANTHER" id="PTHR24189">
    <property type="entry name" value="MYOTROPHIN"/>
    <property type="match status" value="1"/>
</dbReference>
<name>A0ABU5ZJI1_9BACL</name>
<dbReference type="SUPFAM" id="SSF48403">
    <property type="entry name" value="Ankyrin repeat"/>
    <property type="match status" value="1"/>
</dbReference>
<reference evidence="4" key="1">
    <citation type="submission" date="2023-12" db="EMBL/GenBank/DDBJ databases">
        <title>Fervidustalea candida gen. nov., sp. nov., a novel member of the family Paenibacillaceae isolated from a geothermal area.</title>
        <authorList>
            <person name="Li W.-J."/>
            <person name="Jiao J.-Y."/>
            <person name="Chen Y."/>
        </authorList>
    </citation>
    <scope>NUCLEOTIDE SEQUENCE</scope>
    <source>
        <strain evidence="4">SYSU GA230002</strain>
    </source>
</reference>